<evidence type="ECO:0000256" key="1">
    <source>
        <dbReference type="SAM" id="MobiDB-lite"/>
    </source>
</evidence>
<gene>
    <name evidence="2" type="ORF">O3P69_010473</name>
</gene>
<organism evidence="2 3">
    <name type="scientific">Scylla paramamosain</name>
    <name type="common">Mud crab</name>
    <dbReference type="NCBI Taxonomy" id="85552"/>
    <lineage>
        <taxon>Eukaryota</taxon>
        <taxon>Metazoa</taxon>
        <taxon>Ecdysozoa</taxon>
        <taxon>Arthropoda</taxon>
        <taxon>Crustacea</taxon>
        <taxon>Multicrustacea</taxon>
        <taxon>Malacostraca</taxon>
        <taxon>Eumalacostraca</taxon>
        <taxon>Eucarida</taxon>
        <taxon>Decapoda</taxon>
        <taxon>Pleocyemata</taxon>
        <taxon>Brachyura</taxon>
        <taxon>Eubrachyura</taxon>
        <taxon>Portunoidea</taxon>
        <taxon>Portunidae</taxon>
        <taxon>Portuninae</taxon>
        <taxon>Scylla</taxon>
    </lineage>
</organism>
<feature type="compositionally biased region" description="Basic and acidic residues" evidence="1">
    <location>
        <begin position="246"/>
        <end position="257"/>
    </location>
</feature>
<proteinExistence type="predicted"/>
<feature type="compositionally biased region" description="Polar residues" evidence="1">
    <location>
        <begin position="227"/>
        <end position="238"/>
    </location>
</feature>
<feature type="compositionally biased region" description="Pro residues" evidence="1">
    <location>
        <begin position="146"/>
        <end position="158"/>
    </location>
</feature>
<evidence type="ECO:0000313" key="3">
    <source>
        <dbReference type="Proteomes" id="UP001487740"/>
    </source>
</evidence>
<feature type="region of interest" description="Disordered" evidence="1">
    <location>
        <begin position="222"/>
        <end position="259"/>
    </location>
</feature>
<feature type="region of interest" description="Disordered" evidence="1">
    <location>
        <begin position="141"/>
        <end position="162"/>
    </location>
</feature>
<comment type="caution">
    <text evidence="2">The sequence shown here is derived from an EMBL/GenBank/DDBJ whole genome shotgun (WGS) entry which is preliminary data.</text>
</comment>
<reference evidence="2 3" key="1">
    <citation type="submission" date="2023-03" db="EMBL/GenBank/DDBJ databases">
        <title>High-quality genome of Scylla paramamosain provides insights in environmental adaptation.</title>
        <authorList>
            <person name="Zhang L."/>
        </authorList>
    </citation>
    <scope>NUCLEOTIDE SEQUENCE [LARGE SCALE GENOMIC DNA]</scope>
    <source>
        <strain evidence="2">LZ_2023a</strain>
        <tissue evidence="2">Muscle</tissue>
    </source>
</reference>
<protein>
    <submittedName>
        <fullName evidence="2">Uncharacterized protein</fullName>
    </submittedName>
</protein>
<accession>A0AAW0TSX1</accession>
<dbReference type="Proteomes" id="UP001487740">
    <property type="component" value="Unassembled WGS sequence"/>
</dbReference>
<evidence type="ECO:0000313" key="2">
    <source>
        <dbReference type="EMBL" id="KAK8390790.1"/>
    </source>
</evidence>
<name>A0AAW0TSX1_SCYPA</name>
<keyword evidence="3" id="KW-1185">Reference proteome</keyword>
<dbReference type="EMBL" id="JARAKH010000025">
    <property type="protein sequence ID" value="KAK8390790.1"/>
    <property type="molecule type" value="Genomic_DNA"/>
</dbReference>
<sequence>MPNNSQHKGTRVKLYLSEAGAAQPSRHRGWGKTEGVPVIRGNGAATRREPRQLPYCVALIRQMCSVIRRGRPVTVSTLRVTPSLPPFGTPHNVLQESFSRCSGPVPLVRGQRGLGAVYNLPFAVISGHTTDMALLGEHMLAASSPAPTPPPPPPPVTSPPRLSRKRRMNFFDIANLLDSDGNLQNEMMVFAFAATMLSTIPILLGNEFDINVGLKRKKRDAEPYQDEVQTASFPQDSFPSRLAHSRKSEAEPDKDANEAQSVSFHDRFIEFLDKTLTPSVEDAYSSHGRDKPVEKETRVWPAEEPKDTWLNKLLDYFLR</sequence>
<dbReference type="AlphaFoldDB" id="A0AAW0TSX1"/>